<keyword evidence="1" id="KW-1185">Reference proteome</keyword>
<evidence type="ECO:0000313" key="1">
    <source>
        <dbReference type="Proteomes" id="UP000887577"/>
    </source>
</evidence>
<name>A0A914YZS7_9BILA</name>
<dbReference type="WBParaSite" id="PSU_v2.g5129.t1">
    <property type="protein sequence ID" value="PSU_v2.g5129.t1"/>
    <property type="gene ID" value="PSU_v2.g5129"/>
</dbReference>
<proteinExistence type="predicted"/>
<protein>
    <submittedName>
        <fullName evidence="2">Uncharacterized protein</fullName>
    </submittedName>
</protein>
<organism evidence="1 2">
    <name type="scientific">Panagrolaimus superbus</name>
    <dbReference type="NCBI Taxonomy" id="310955"/>
    <lineage>
        <taxon>Eukaryota</taxon>
        <taxon>Metazoa</taxon>
        <taxon>Ecdysozoa</taxon>
        <taxon>Nematoda</taxon>
        <taxon>Chromadorea</taxon>
        <taxon>Rhabditida</taxon>
        <taxon>Tylenchina</taxon>
        <taxon>Panagrolaimomorpha</taxon>
        <taxon>Panagrolaimoidea</taxon>
        <taxon>Panagrolaimidae</taxon>
        <taxon>Panagrolaimus</taxon>
    </lineage>
</organism>
<sequence>MKEELWLLKLPGSINQQLLKLDKLIYSSEHRYSTMSIIEPEKGQQWVVMSKVIFDENEDFEELSLIICPVSDIREIVFAGIRFIDYTNNKNLLRWQTKRDIEDEEQEVEEKRNFAEWLHQTLLEVSGDYRQQHTPPNLPKSL</sequence>
<reference evidence="2" key="1">
    <citation type="submission" date="2022-11" db="UniProtKB">
        <authorList>
            <consortium name="WormBaseParasite"/>
        </authorList>
    </citation>
    <scope>IDENTIFICATION</scope>
</reference>
<dbReference type="AlphaFoldDB" id="A0A914YZS7"/>
<evidence type="ECO:0000313" key="2">
    <source>
        <dbReference type="WBParaSite" id="PSU_v2.g5129.t1"/>
    </source>
</evidence>
<dbReference type="Proteomes" id="UP000887577">
    <property type="component" value="Unplaced"/>
</dbReference>
<accession>A0A914YZS7</accession>